<dbReference type="EMBL" id="SPNW01000021">
    <property type="protein sequence ID" value="TIA90177.1"/>
    <property type="molecule type" value="Genomic_DNA"/>
</dbReference>
<dbReference type="AlphaFoldDB" id="A0A4T0FNG0"/>
<dbReference type="Proteomes" id="UP000310189">
    <property type="component" value="Unassembled WGS sequence"/>
</dbReference>
<gene>
    <name evidence="1" type="ORF">E3P99_01702</name>
</gene>
<dbReference type="PANTHER" id="PTHR28075">
    <property type="entry name" value="CHROMOSOME 16, WHOLE GENOME SHOTGUN SEQUENCE"/>
    <property type="match status" value="1"/>
</dbReference>
<evidence type="ECO:0000313" key="1">
    <source>
        <dbReference type="EMBL" id="TIA90177.1"/>
    </source>
</evidence>
<dbReference type="OrthoDB" id="16824at2759"/>
<dbReference type="PANTHER" id="PTHR28075:SF1">
    <property type="entry name" value="DUF1748-DOMAIN-CONTAINING PROTEIN"/>
    <property type="match status" value="1"/>
</dbReference>
<dbReference type="Pfam" id="PF08520">
    <property type="entry name" value="Mitofissin"/>
    <property type="match status" value="1"/>
</dbReference>
<keyword evidence="2" id="KW-1185">Reference proteome</keyword>
<dbReference type="InterPro" id="IPR013726">
    <property type="entry name" value="Mitofissin"/>
</dbReference>
<sequence>MASASIYALASLDLRKLPHKITFISNIHHEAHAFAELTHYAFDAVLISIALAGVKRSTGLTWVESLYSTSNHRASHTAAEIIRSWLNLGEYCFEGAVIMMQRSKSFIRDV</sequence>
<evidence type="ECO:0000313" key="2">
    <source>
        <dbReference type="Proteomes" id="UP000310189"/>
    </source>
</evidence>
<comment type="caution">
    <text evidence="1">The sequence shown here is derived from an EMBL/GenBank/DDBJ whole genome shotgun (WGS) entry which is preliminary data.</text>
</comment>
<organism evidence="1 2">
    <name type="scientific">Wallemia hederae</name>
    <dbReference type="NCBI Taxonomy" id="1540922"/>
    <lineage>
        <taxon>Eukaryota</taxon>
        <taxon>Fungi</taxon>
        <taxon>Dikarya</taxon>
        <taxon>Basidiomycota</taxon>
        <taxon>Wallemiomycotina</taxon>
        <taxon>Wallemiomycetes</taxon>
        <taxon>Wallemiales</taxon>
        <taxon>Wallemiaceae</taxon>
        <taxon>Wallemia</taxon>
    </lineage>
</organism>
<accession>A0A4T0FNG0</accession>
<dbReference type="GO" id="GO:0005737">
    <property type="term" value="C:cytoplasm"/>
    <property type="evidence" value="ECO:0007669"/>
    <property type="project" value="TreeGrafter"/>
</dbReference>
<protein>
    <recommendedName>
        <fullName evidence="3">DUF1748-domain-containing protein</fullName>
    </recommendedName>
</protein>
<proteinExistence type="predicted"/>
<reference evidence="1 2" key="1">
    <citation type="submission" date="2019-03" db="EMBL/GenBank/DDBJ databases">
        <title>Sequencing 23 genomes of Wallemia ichthyophaga.</title>
        <authorList>
            <person name="Gostincar C."/>
        </authorList>
    </citation>
    <scope>NUCLEOTIDE SEQUENCE [LARGE SCALE GENOMIC DNA]</scope>
    <source>
        <strain evidence="1 2">EXF-5753</strain>
    </source>
</reference>
<evidence type="ECO:0008006" key="3">
    <source>
        <dbReference type="Google" id="ProtNLM"/>
    </source>
</evidence>
<name>A0A4T0FNG0_9BASI</name>